<protein>
    <submittedName>
        <fullName evidence="2">Uncharacterized protein</fullName>
    </submittedName>
</protein>
<evidence type="ECO:0000313" key="2">
    <source>
        <dbReference type="EMBL" id="MBB6485645.1"/>
    </source>
</evidence>
<feature type="transmembrane region" description="Helical" evidence="1">
    <location>
        <begin position="65"/>
        <end position="98"/>
    </location>
</feature>
<proteinExistence type="predicted"/>
<keyword evidence="1" id="KW-1133">Transmembrane helix</keyword>
<dbReference type="AlphaFoldDB" id="A0A7X0IRE7"/>
<comment type="caution">
    <text evidence="2">The sequence shown here is derived from an EMBL/GenBank/DDBJ whole genome shotgun (WGS) entry which is preliminary data.</text>
</comment>
<keyword evidence="1" id="KW-0812">Transmembrane</keyword>
<accession>A0A7X0IRE7</accession>
<feature type="transmembrane region" description="Helical" evidence="1">
    <location>
        <begin position="37"/>
        <end position="59"/>
    </location>
</feature>
<name>A0A7X0IRE7_9HYPH</name>
<feature type="transmembrane region" description="Helical" evidence="1">
    <location>
        <begin position="6"/>
        <end position="25"/>
    </location>
</feature>
<dbReference type="EMBL" id="JACHBG010000005">
    <property type="protein sequence ID" value="MBB6485645.1"/>
    <property type="molecule type" value="Genomic_DNA"/>
</dbReference>
<evidence type="ECO:0000256" key="1">
    <source>
        <dbReference type="SAM" id="Phobius"/>
    </source>
</evidence>
<organism evidence="2 3">
    <name type="scientific">Rhizobium lusitanum</name>
    <dbReference type="NCBI Taxonomy" id="293958"/>
    <lineage>
        <taxon>Bacteria</taxon>
        <taxon>Pseudomonadati</taxon>
        <taxon>Pseudomonadota</taxon>
        <taxon>Alphaproteobacteria</taxon>
        <taxon>Hyphomicrobiales</taxon>
        <taxon>Rhizobiaceae</taxon>
        <taxon>Rhizobium/Agrobacterium group</taxon>
        <taxon>Rhizobium</taxon>
    </lineage>
</organism>
<dbReference type="Proteomes" id="UP000565576">
    <property type="component" value="Unassembled WGS sequence"/>
</dbReference>
<keyword evidence="1" id="KW-0472">Membrane</keyword>
<feature type="transmembrane region" description="Helical" evidence="1">
    <location>
        <begin position="110"/>
        <end position="129"/>
    </location>
</feature>
<dbReference type="RefSeq" id="WP_184704892.1">
    <property type="nucleotide sequence ID" value="NZ_JACHBG010000005.1"/>
</dbReference>
<evidence type="ECO:0000313" key="3">
    <source>
        <dbReference type="Proteomes" id="UP000565576"/>
    </source>
</evidence>
<sequence length="140" mass="15327">MSVLAIGYYSYACGLIFAVASALRTRRRVLRGPFGKFAIFEHIILPIVFVIVGITIYSLVEVDKLIVTGIIIIFSALTLVMLMVFAPFLVLAFAFLAYAFTISWEEITNIIALSFIGTTIGNVIGYAWGSRATRAVAPPK</sequence>
<reference evidence="2 3" key="1">
    <citation type="submission" date="2020-08" db="EMBL/GenBank/DDBJ databases">
        <title>Genomic Encyclopedia of Type Strains, Phase IV (KMG-V): Genome sequencing to study the core and pangenomes of soil and plant-associated prokaryotes.</title>
        <authorList>
            <person name="Whitman W."/>
        </authorList>
    </citation>
    <scope>NUCLEOTIDE SEQUENCE [LARGE SCALE GENOMIC DNA]</scope>
    <source>
        <strain evidence="2 3">SEMIA 4060</strain>
    </source>
</reference>
<gene>
    <name evidence="2" type="ORF">GGD46_002933</name>
</gene>